<dbReference type="OrthoDB" id="7823193at2"/>
<keyword evidence="1" id="KW-0732">Signal</keyword>
<reference evidence="2 3" key="1">
    <citation type="submission" date="2016-11" db="EMBL/GenBank/DDBJ databases">
        <authorList>
            <person name="Jaros S."/>
            <person name="Januszkiewicz K."/>
            <person name="Wedrychowicz H."/>
        </authorList>
    </citation>
    <scope>NUCLEOTIDE SEQUENCE [LARGE SCALE GENOMIC DNA]</scope>
    <source>
        <strain evidence="2 3">DSM 28715</strain>
    </source>
</reference>
<dbReference type="InterPro" id="IPR021323">
    <property type="entry name" value="DUF2927"/>
</dbReference>
<dbReference type="RefSeq" id="WP_072898829.1">
    <property type="nucleotide sequence ID" value="NZ_FQXB01000001.1"/>
</dbReference>
<keyword evidence="3" id="KW-1185">Reference proteome</keyword>
<accession>A0A1M5LM11</accession>
<feature type="chain" id="PRO_5012409388" description="ATP-dependent transcriptional regulator" evidence="1">
    <location>
        <begin position="22"/>
        <end position="451"/>
    </location>
</feature>
<evidence type="ECO:0008006" key="4">
    <source>
        <dbReference type="Google" id="ProtNLM"/>
    </source>
</evidence>
<dbReference type="AlphaFoldDB" id="A0A1M5LM11"/>
<name>A0A1M5LM11_9RHOB</name>
<evidence type="ECO:0000256" key="1">
    <source>
        <dbReference type="SAM" id="SignalP"/>
    </source>
</evidence>
<organism evidence="2 3">
    <name type="scientific">Cognatiyoonia sediminum</name>
    <dbReference type="NCBI Taxonomy" id="1508389"/>
    <lineage>
        <taxon>Bacteria</taxon>
        <taxon>Pseudomonadati</taxon>
        <taxon>Pseudomonadota</taxon>
        <taxon>Alphaproteobacteria</taxon>
        <taxon>Rhodobacterales</taxon>
        <taxon>Paracoccaceae</taxon>
        <taxon>Cognatiyoonia</taxon>
    </lineage>
</organism>
<evidence type="ECO:0000313" key="3">
    <source>
        <dbReference type="Proteomes" id="UP000184074"/>
    </source>
</evidence>
<dbReference type="PROSITE" id="PS51257">
    <property type="entry name" value="PROKAR_LIPOPROTEIN"/>
    <property type="match status" value="1"/>
</dbReference>
<proteinExistence type="predicted"/>
<protein>
    <recommendedName>
        <fullName evidence="4">ATP-dependent transcriptional regulator</fullName>
    </recommendedName>
</protein>
<gene>
    <name evidence="2" type="ORF">SAMN05444003_0364</name>
</gene>
<dbReference type="STRING" id="1508389.SAMN05444003_0364"/>
<dbReference type="EMBL" id="FQXB01000001">
    <property type="protein sequence ID" value="SHG65940.1"/>
    <property type="molecule type" value="Genomic_DNA"/>
</dbReference>
<sequence>MINRLAALALTLLVACAPVQRDSALPTRAASIVQDLPPMRAFAPAPLVPPKRSNAEIARDFLDLSFRMESGKELPFMTRFEGPITVRLTGETSDQMLDDLHALLTRLRREAGINILMTNEDDASITVEAIPLNTLQGVAPRAACFVVPRVESWAEFSRKAGTSALDWSTLERRERASVFIPSDAAPQEVRDCLHEELAQAIGPLNDLYRLPDSIFNDDNIHTVLTGFDMLILRAYYAPEMRNGMTDAEALEVIPTVLARLNPAGRSISPQSRSATSREWIDAMATAVSSGSSQNRRRRAAQSAIAIGTDSGWSGPRQGFAYYAYGRLEVANDPQRALRAFDAAEALYRQSDNTDIHAAHIAVQKAAFTLASGDTDATLALTNAAIPVAEQHQNAALLSTLMMFKAEALDMRGNNDAADAVRLDSLGWARYGFGSDRNVQARLAEVASLRPF</sequence>
<evidence type="ECO:0000313" key="2">
    <source>
        <dbReference type="EMBL" id="SHG65940.1"/>
    </source>
</evidence>
<dbReference type="Proteomes" id="UP000184074">
    <property type="component" value="Unassembled WGS sequence"/>
</dbReference>
<dbReference type="Pfam" id="PF11150">
    <property type="entry name" value="DUF2927"/>
    <property type="match status" value="1"/>
</dbReference>
<feature type="signal peptide" evidence="1">
    <location>
        <begin position="1"/>
        <end position="21"/>
    </location>
</feature>